<dbReference type="Gene3D" id="3.30.40.10">
    <property type="entry name" value="Zinc/RING finger domain, C3HC4 (zinc finger)"/>
    <property type="match status" value="1"/>
</dbReference>
<dbReference type="PROSITE" id="PS50089">
    <property type="entry name" value="ZF_RING_2"/>
    <property type="match status" value="1"/>
</dbReference>
<dbReference type="EMBL" id="KN846969">
    <property type="protein sequence ID" value="KIW86088.1"/>
    <property type="molecule type" value="Genomic_DNA"/>
</dbReference>
<dbReference type="PANTHER" id="PTHR14155:SF627">
    <property type="entry name" value="OS06G0192800 PROTEIN"/>
    <property type="match status" value="1"/>
</dbReference>
<sequence length="203" mass="23202">MATAPQPRPPPSTSGAHRTVITVSVIVAILGLIVFSAIWVRRHSPIQTLDERQLLVELQRSGLRRRRRQQETQRDKGIDIGLLQTIPIIRYNGDSGQLRRAKSLDLERGHLYQDALGWSLEQSQRNIKEMYAEMVASDKPDSRKLKDKIPRKPGCEVEEPDCPICAQAFVENEILRILPCGHRHHQRCVDRWLLGYSGTCPVW</sequence>
<dbReference type="SUPFAM" id="SSF57850">
    <property type="entry name" value="RING/U-box"/>
    <property type="match status" value="1"/>
</dbReference>
<dbReference type="PANTHER" id="PTHR14155">
    <property type="entry name" value="RING FINGER DOMAIN-CONTAINING"/>
    <property type="match status" value="1"/>
</dbReference>
<keyword evidence="1" id="KW-0479">Metal-binding</keyword>
<dbReference type="GO" id="GO:0008270">
    <property type="term" value="F:zinc ion binding"/>
    <property type="evidence" value="ECO:0007669"/>
    <property type="project" value="UniProtKB-KW"/>
</dbReference>
<keyword evidence="2 4" id="KW-0863">Zinc-finger</keyword>
<keyword evidence="5" id="KW-1133">Transmembrane helix</keyword>
<organism evidence="7 8">
    <name type="scientific">Fonsecaea pedrosoi CBS 271.37</name>
    <dbReference type="NCBI Taxonomy" id="1442368"/>
    <lineage>
        <taxon>Eukaryota</taxon>
        <taxon>Fungi</taxon>
        <taxon>Dikarya</taxon>
        <taxon>Ascomycota</taxon>
        <taxon>Pezizomycotina</taxon>
        <taxon>Eurotiomycetes</taxon>
        <taxon>Chaetothyriomycetidae</taxon>
        <taxon>Chaetothyriales</taxon>
        <taxon>Herpotrichiellaceae</taxon>
        <taxon>Fonsecaea</taxon>
    </lineage>
</organism>
<keyword evidence="3" id="KW-0862">Zinc</keyword>
<keyword evidence="8" id="KW-1185">Reference proteome</keyword>
<protein>
    <recommendedName>
        <fullName evidence="6">RING-type domain-containing protein</fullName>
    </recommendedName>
</protein>
<evidence type="ECO:0000256" key="3">
    <source>
        <dbReference type="ARBA" id="ARBA00022833"/>
    </source>
</evidence>
<evidence type="ECO:0000313" key="8">
    <source>
        <dbReference type="Proteomes" id="UP000053029"/>
    </source>
</evidence>
<dbReference type="InterPro" id="IPR053238">
    <property type="entry name" value="RING-H2_zinc_finger"/>
</dbReference>
<evidence type="ECO:0000256" key="1">
    <source>
        <dbReference type="ARBA" id="ARBA00022723"/>
    </source>
</evidence>
<dbReference type="STRING" id="1442368.A0A0D2GYH6"/>
<keyword evidence="5" id="KW-0472">Membrane</keyword>
<accession>A0A0D2GYH6</accession>
<dbReference type="Pfam" id="PF13639">
    <property type="entry name" value="zf-RING_2"/>
    <property type="match status" value="1"/>
</dbReference>
<keyword evidence="5" id="KW-0812">Transmembrane</keyword>
<name>A0A0D2GYH6_9EURO</name>
<proteinExistence type="predicted"/>
<feature type="domain" description="RING-type" evidence="6">
    <location>
        <begin position="162"/>
        <end position="202"/>
    </location>
</feature>
<reference evidence="7 8" key="1">
    <citation type="submission" date="2015-01" db="EMBL/GenBank/DDBJ databases">
        <title>The Genome Sequence of Fonsecaea pedrosoi CBS 271.37.</title>
        <authorList>
            <consortium name="The Broad Institute Genomics Platform"/>
            <person name="Cuomo C."/>
            <person name="de Hoog S."/>
            <person name="Gorbushina A."/>
            <person name="Stielow B."/>
            <person name="Teixiera M."/>
            <person name="Abouelleil A."/>
            <person name="Chapman S.B."/>
            <person name="Priest M."/>
            <person name="Young S.K."/>
            <person name="Wortman J."/>
            <person name="Nusbaum C."/>
            <person name="Birren B."/>
        </authorList>
    </citation>
    <scope>NUCLEOTIDE SEQUENCE [LARGE SCALE GENOMIC DNA]</scope>
    <source>
        <strain evidence="7 8">CBS 271.37</strain>
    </source>
</reference>
<dbReference type="SMART" id="SM00184">
    <property type="entry name" value="RING"/>
    <property type="match status" value="1"/>
</dbReference>
<feature type="transmembrane region" description="Helical" evidence="5">
    <location>
        <begin position="20"/>
        <end position="40"/>
    </location>
</feature>
<evidence type="ECO:0000256" key="4">
    <source>
        <dbReference type="PROSITE-ProRule" id="PRU00175"/>
    </source>
</evidence>
<dbReference type="InterPro" id="IPR013083">
    <property type="entry name" value="Znf_RING/FYVE/PHD"/>
</dbReference>
<evidence type="ECO:0000313" key="7">
    <source>
        <dbReference type="EMBL" id="KIW86088.1"/>
    </source>
</evidence>
<evidence type="ECO:0000256" key="2">
    <source>
        <dbReference type="ARBA" id="ARBA00022771"/>
    </source>
</evidence>
<evidence type="ECO:0000256" key="5">
    <source>
        <dbReference type="SAM" id="Phobius"/>
    </source>
</evidence>
<dbReference type="GeneID" id="25300972"/>
<dbReference type="HOGENOM" id="CLU_1142501_0_0_1"/>
<dbReference type="InterPro" id="IPR001841">
    <property type="entry name" value="Znf_RING"/>
</dbReference>
<dbReference type="Proteomes" id="UP000053029">
    <property type="component" value="Unassembled WGS sequence"/>
</dbReference>
<evidence type="ECO:0000259" key="6">
    <source>
        <dbReference type="PROSITE" id="PS50089"/>
    </source>
</evidence>
<dbReference type="OrthoDB" id="8062037at2759"/>
<gene>
    <name evidence="7" type="ORF">Z517_01482</name>
</gene>
<dbReference type="VEuPathDB" id="FungiDB:Z517_01482"/>
<dbReference type="RefSeq" id="XP_013289896.1">
    <property type="nucleotide sequence ID" value="XM_013434442.1"/>
</dbReference>
<dbReference type="AlphaFoldDB" id="A0A0D2GYH6"/>